<dbReference type="PANTHER" id="PTHR22954:SF3">
    <property type="entry name" value="PROTEIN CBG08539"/>
    <property type="match status" value="1"/>
</dbReference>
<evidence type="ECO:0000313" key="1">
    <source>
        <dbReference type="EMBL" id="VDN05353.1"/>
    </source>
</evidence>
<protein>
    <submittedName>
        <fullName evidence="1">Uncharacterized protein</fullName>
    </submittedName>
</protein>
<dbReference type="EMBL" id="UYRW01018632">
    <property type="protein sequence ID" value="VDN05353.1"/>
    <property type="molecule type" value="Genomic_DNA"/>
</dbReference>
<organism evidence="1 2">
    <name type="scientific">Onchocerca ochengi</name>
    <name type="common">Filarial nematode worm</name>
    <dbReference type="NCBI Taxonomy" id="42157"/>
    <lineage>
        <taxon>Eukaryota</taxon>
        <taxon>Metazoa</taxon>
        <taxon>Ecdysozoa</taxon>
        <taxon>Nematoda</taxon>
        <taxon>Chromadorea</taxon>
        <taxon>Rhabditida</taxon>
        <taxon>Spirurina</taxon>
        <taxon>Spiruromorpha</taxon>
        <taxon>Filarioidea</taxon>
        <taxon>Onchocercidae</taxon>
        <taxon>Onchocerca</taxon>
    </lineage>
</organism>
<dbReference type="OrthoDB" id="5864015at2759"/>
<dbReference type="PANTHER" id="PTHR22954">
    <property type="entry name" value="RETROVIRAL PROTEASE-RELATED"/>
    <property type="match status" value="1"/>
</dbReference>
<reference evidence="1 2" key="1">
    <citation type="submission" date="2018-08" db="EMBL/GenBank/DDBJ databases">
        <authorList>
            <person name="Laetsch R D."/>
            <person name="Stevens L."/>
            <person name="Kumar S."/>
            <person name="Blaxter L. M."/>
        </authorList>
    </citation>
    <scope>NUCLEOTIDE SEQUENCE [LARGE SCALE GENOMIC DNA]</scope>
</reference>
<sequence>PIQRKEEEAKYAKMVEDETGILKLISRGKEAKITLEMYMDDFQLAVQQLSEVKAEEPVSQGEVPRTVRATVNLPQLPLPTFNGDPKLWREFWSSFSAAVHLQDIPDIQKLNYLMSCLKGDALLAVRGYDIAAENYDPIDFISPGSSLMLS</sequence>
<proteinExistence type="predicted"/>
<name>A0A3P7L4Y7_ONCOC</name>
<dbReference type="Proteomes" id="UP000271087">
    <property type="component" value="Unassembled WGS sequence"/>
</dbReference>
<dbReference type="AlphaFoldDB" id="A0A3P7L4Y7"/>
<evidence type="ECO:0000313" key="2">
    <source>
        <dbReference type="Proteomes" id="UP000271087"/>
    </source>
</evidence>
<accession>A0A3P7L4Y7</accession>
<gene>
    <name evidence="1" type="ORF">NOO_LOCUS13771</name>
</gene>
<dbReference type="InterPro" id="IPR005312">
    <property type="entry name" value="DUF1759"/>
</dbReference>
<feature type="non-terminal residue" evidence="1">
    <location>
        <position position="1"/>
    </location>
</feature>
<dbReference type="Pfam" id="PF03564">
    <property type="entry name" value="DUF1759"/>
    <property type="match status" value="1"/>
</dbReference>
<keyword evidence="2" id="KW-1185">Reference proteome</keyword>